<evidence type="ECO:0000313" key="1">
    <source>
        <dbReference type="EMBL" id="AUD01786.1"/>
    </source>
</evidence>
<organism evidence="1 2">
    <name type="scientific">Spirosoma pollinicola</name>
    <dbReference type="NCBI Taxonomy" id="2057025"/>
    <lineage>
        <taxon>Bacteria</taxon>
        <taxon>Pseudomonadati</taxon>
        <taxon>Bacteroidota</taxon>
        <taxon>Cytophagia</taxon>
        <taxon>Cytophagales</taxon>
        <taxon>Cytophagaceae</taxon>
        <taxon>Spirosoma</taxon>
    </lineage>
</organism>
<dbReference type="KEGG" id="spir:CWM47_08105"/>
<keyword evidence="2" id="KW-1185">Reference proteome</keyword>
<dbReference type="EMBL" id="CP025096">
    <property type="protein sequence ID" value="AUD01786.1"/>
    <property type="molecule type" value="Genomic_DNA"/>
</dbReference>
<dbReference type="Proteomes" id="UP000232883">
    <property type="component" value="Chromosome"/>
</dbReference>
<reference evidence="1 2" key="1">
    <citation type="submission" date="2017-11" db="EMBL/GenBank/DDBJ databases">
        <title>Taxonomic description and genome sequences of Spirosoma HA7 sp. nov., isolated from pollen microhabitat of Corylus avellana.</title>
        <authorList>
            <person name="Ambika Manirajan B."/>
            <person name="Suarez C."/>
            <person name="Ratering S."/>
            <person name="Geissler-Plaum R."/>
            <person name="Cardinale M."/>
            <person name="Sylvia S."/>
        </authorList>
    </citation>
    <scope>NUCLEOTIDE SEQUENCE [LARGE SCALE GENOMIC DNA]</scope>
    <source>
        <strain evidence="1 2">HA7</strain>
    </source>
</reference>
<accession>A0A2K8YVY9</accession>
<evidence type="ECO:0000313" key="2">
    <source>
        <dbReference type="Proteomes" id="UP000232883"/>
    </source>
</evidence>
<name>A0A2K8YVY9_9BACT</name>
<protein>
    <submittedName>
        <fullName evidence="1">Uncharacterized protein</fullName>
    </submittedName>
</protein>
<dbReference type="OrthoDB" id="969028at2"/>
<sequence length="93" mass="11008">MNVTLFNQLTLPEQVVLIPINGRFMAQRQSNNHQVKLYYWANHFLEIYYRWPTHRGLGAHWEPYKVNAFVDKPACLDQLTAYTDQVNLSDLLQ</sequence>
<gene>
    <name evidence="1" type="ORF">CWM47_08105</name>
</gene>
<dbReference type="RefSeq" id="WP_100987507.1">
    <property type="nucleotide sequence ID" value="NZ_CP025096.1"/>
</dbReference>
<dbReference type="AlphaFoldDB" id="A0A2K8YVY9"/>
<proteinExistence type="predicted"/>